<gene>
    <name evidence="1" type="ORF">U5T69_19555</name>
</gene>
<dbReference type="RefSeq" id="WP_226376558.1">
    <property type="nucleotide sequence ID" value="NZ_AP019378.2"/>
</dbReference>
<dbReference type="GeneID" id="93204578"/>
<protein>
    <submittedName>
        <fullName evidence="1">Uncharacterized protein</fullName>
    </submittedName>
</protein>
<comment type="caution">
    <text evidence="1">The sequence shown here is derived from an EMBL/GenBank/DDBJ whole genome shotgun (WGS) entry which is preliminary data.</text>
</comment>
<reference evidence="1 2" key="1">
    <citation type="submission" date="2023-12" db="EMBL/GenBank/DDBJ databases">
        <title>Draft Genome Sequences of Bordetella parapertussis clinical Isolates from Colombia, 2023.</title>
        <authorList>
            <person name="Montilla E.A."/>
            <person name="Rojas F."/>
            <person name="Vargas M.N."/>
            <person name="Bonilla V."/>
            <person name="Duarte C."/>
        </authorList>
    </citation>
    <scope>NUCLEOTIDE SEQUENCE [LARGE SCALE GENOMIC DNA]</scope>
    <source>
        <strain evidence="1 2">320001806</strain>
    </source>
</reference>
<evidence type="ECO:0000313" key="2">
    <source>
        <dbReference type="Proteomes" id="UP001324595"/>
    </source>
</evidence>
<dbReference type="EMBL" id="JAXUBE010000114">
    <property type="protein sequence ID" value="MEB2665312.1"/>
    <property type="molecule type" value="Genomic_DNA"/>
</dbReference>
<proteinExistence type="predicted"/>
<organism evidence="1 2">
    <name type="scientific">Bordetella parapertussis</name>
    <dbReference type="NCBI Taxonomy" id="519"/>
    <lineage>
        <taxon>Bacteria</taxon>
        <taxon>Pseudomonadati</taxon>
        <taxon>Pseudomonadota</taxon>
        <taxon>Betaproteobacteria</taxon>
        <taxon>Burkholderiales</taxon>
        <taxon>Alcaligenaceae</taxon>
        <taxon>Bordetella</taxon>
    </lineage>
</organism>
<accession>A0ABU5X8Y4</accession>
<dbReference type="Proteomes" id="UP001324595">
    <property type="component" value="Unassembled WGS sequence"/>
</dbReference>
<sequence length="72" mass="7485">MPAGATDALPVVFGARPSGGRAPAYLHHYNGRIDSPTLLPCRAGDADLAQLRVEAARRRWPPGTSACASTAT</sequence>
<evidence type="ECO:0000313" key="1">
    <source>
        <dbReference type="EMBL" id="MEB2665312.1"/>
    </source>
</evidence>
<keyword evidence="2" id="KW-1185">Reference proteome</keyword>
<name>A0ABU5X8Y4_BORPP</name>